<dbReference type="Gene3D" id="1.10.520.20">
    <property type="entry name" value="N-terminal domain of the delta subunit of the F1F0-ATP synthase"/>
    <property type="match status" value="1"/>
</dbReference>
<dbReference type="SUPFAM" id="SSF47928">
    <property type="entry name" value="N-terminal domain of the delta subunit of the F1F0-ATP synthase"/>
    <property type="match status" value="1"/>
</dbReference>
<gene>
    <name evidence="8" type="primary">atpH</name>
    <name evidence="9" type="ORF">ACFSW6_04380</name>
</gene>
<evidence type="ECO:0000256" key="5">
    <source>
        <dbReference type="ARBA" id="ARBA00023136"/>
    </source>
</evidence>
<protein>
    <recommendedName>
        <fullName evidence="8">ATP synthase subunit delta</fullName>
    </recommendedName>
    <alternativeName>
        <fullName evidence="8">ATP synthase F(1) sector subunit delta</fullName>
    </alternativeName>
    <alternativeName>
        <fullName evidence="8">F-type ATPase subunit delta</fullName>
        <shortName evidence="8">F-ATPase subunit delta</shortName>
    </alternativeName>
</protein>
<dbReference type="InterPro" id="IPR000711">
    <property type="entry name" value="ATPase_OSCP/dsu"/>
</dbReference>
<evidence type="ECO:0000256" key="4">
    <source>
        <dbReference type="ARBA" id="ARBA00023065"/>
    </source>
</evidence>
<evidence type="ECO:0000256" key="6">
    <source>
        <dbReference type="ARBA" id="ARBA00023196"/>
    </source>
</evidence>
<keyword evidence="8" id="KW-1003">Cell membrane</keyword>
<keyword evidence="7 8" id="KW-0066">ATP synthesis</keyword>
<evidence type="ECO:0000256" key="3">
    <source>
        <dbReference type="ARBA" id="ARBA00022781"/>
    </source>
</evidence>
<evidence type="ECO:0000256" key="7">
    <source>
        <dbReference type="ARBA" id="ARBA00023310"/>
    </source>
</evidence>
<comment type="similarity">
    <text evidence="8">Belongs to the ATPase delta chain family.</text>
</comment>
<proteinExistence type="inferred from homology"/>
<keyword evidence="3 8" id="KW-0375">Hydrogen ion transport</keyword>
<dbReference type="HAMAP" id="MF_01416">
    <property type="entry name" value="ATP_synth_delta_bact"/>
    <property type="match status" value="1"/>
</dbReference>
<dbReference type="Pfam" id="PF00213">
    <property type="entry name" value="OSCP"/>
    <property type="match status" value="1"/>
</dbReference>
<evidence type="ECO:0000256" key="1">
    <source>
        <dbReference type="ARBA" id="ARBA00004370"/>
    </source>
</evidence>
<organism evidence="9 10">
    <name type="scientific">Comamonas terrae</name>
    <dbReference type="NCBI Taxonomy" id="673548"/>
    <lineage>
        <taxon>Bacteria</taxon>
        <taxon>Pseudomonadati</taxon>
        <taxon>Pseudomonadota</taxon>
        <taxon>Betaproteobacteria</taxon>
        <taxon>Burkholderiales</taxon>
        <taxon>Comamonadaceae</taxon>
        <taxon>Comamonas</taxon>
    </lineage>
</organism>
<evidence type="ECO:0000256" key="8">
    <source>
        <dbReference type="HAMAP-Rule" id="MF_01416"/>
    </source>
</evidence>
<evidence type="ECO:0000313" key="9">
    <source>
        <dbReference type="EMBL" id="MFD2753309.1"/>
    </source>
</evidence>
<reference evidence="10" key="1">
    <citation type="journal article" date="2019" name="Int. J. Syst. Evol. Microbiol.">
        <title>The Global Catalogue of Microorganisms (GCM) 10K type strain sequencing project: providing services to taxonomists for standard genome sequencing and annotation.</title>
        <authorList>
            <consortium name="The Broad Institute Genomics Platform"/>
            <consortium name="The Broad Institute Genome Sequencing Center for Infectious Disease"/>
            <person name="Wu L."/>
            <person name="Ma J."/>
        </authorList>
    </citation>
    <scope>NUCLEOTIDE SEQUENCE [LARGE SCALE GENOMIC DNA]</scope>
    <source>
        <strain evidence="10">TISTR 1906</strain>
    </source>
</reference>
<dbReference type="NCBIfam" id="TIGR01145">
    <property type="entry name" value="ATP_synt_delta"/>
    <property type="match status" value="1"/>
</dbReference>
<keyword evidence="4 8" id="KW-0406">Ion transport</keyword>
<evidence type="ECO:0000256" key="2">
    <source>
        <dbReference type="ARBA" id="ARBA00022448"/>
    </source>
</evidence>
<dbReference type="Proteomes" id="UP001597463">
    <property type="component" value="Unassembled WGS sequence"/>
</dbReference>
<dbReference type="PANTHER" id="PTHR11910">
    <property type="entry name" value="ATP SYNTHASE DELTA CHAIN"/>
    <property type="match status" value="1"/>
</dbReference>
<comment type="function">
    <text evidence="8">This protein is part of the stalk that links CF(0) to CF(1). It either transmits conformational changes from CF(0) to CF(1) or is implicated in proton conduction.</text>
</comment>
<comment type="function">
    <text evidence="8">F(1)F(0) ATP synthase produces ATP from ADP in the presence of a proton or sodium gradient. F-type ATPases consist of two structural domains, F(1) containing the extramembraneous catalytic core and F(0) containing the membrane proton channel, linked together by a central stalk and a peripheral stalk. During catalysis, ATP synthesis in the catalytic domain of F(1) is coupled via a rotary mechanism of the central stalk subunits to proton translocation.</text>
</comment>
<comment type="caution">
    <text evidence="9">The sequence shown here is derived from an EMBL/GenBank/DDBJ whole genome shotgun (WGS) entry which is preliminary data.</text>
</comment>
<keyword evidence="5 8" id="KW-0472">Membrane</keyword>
<dbReference type="NCBIfam" id="NF004402">
    <property type="entry name" value="PRK05758.2-2"/>
    <property type="match status" value="1"/>
</dbReference>
<comment type="subcellular location">
    <subcellularLocation>
        <location evidence="8">Cell membrane</location>
        <topology evidence="8">Peripheral membrane protein</topology>
    </subcellularLocation>
    <subcellularLocation>
        <location evidence="1">Membrane</location>
    </subcellularLocation>
</comment>
<sequence>MAELATIARPYADALFKASTEQGADLSSTVAWAEELAAIAANPQLSQLADDPNVTHEQLFDVITGVAGSALPDVARNFLRVIIENGRLAALPEMAAQLRGLVNRASGSSDAVVQSAFPIDAAALAELGVSLEKRFGRKLNLTVEQDQSLIGGIRVVVGDEVLDTSVKARLEQMKAALTA</sequence>
<accession>A0ABW5UKA7</accession>
<dbReference type="InterPro" id="IPR026015">
    <property type="entry name" value="ATP_synth_OSCP/delta_N_sf"/>
</dbReference>
<keyword evidence="6 8" id="KW-0139">CF(1)</keyword>
<dbReference type="EMBL" id="JBHUMV010000002">
    <property type="protein sequence ID" value="MFD2753309.1"/>
    <property type="molecule type" value="Genomic_DNA"/>
</dbReference>
<keyword evidence="2 8" id="KW-0813">Transport</keyword>
<name>A0ABW5UKA7_9BURK</name>
<dbReference type="RefSeq" id="WP_066483844.1">
    <property type="nucleotide sequence ID" value="NZ_BCNT01000028.1"/>
</dbReference>
<dbReference type="PRINTS" id="PR00125">
    <property type="entry name" value="ATPASEDELTA"/>
</dbReference>
<keyword evidence="10" id="KW-1185">Reference proteome</keyword>
<evidence type="ECO:0000313" key="10">
    <source>
        <dbReference type="Proteomes" id="UP001597463"/>
    </source>
</evidence>